<reference evidence="10" key="2">
    <citation type="submission" date="2019-06" db="EMBL/GenBank/DDBJ databases">
        <title>Genomics analysis of Aphanomyces spp. identifies a new class of oomycete effector associated with host adaptation.</title>
        <authorList>
            <person name="Gaulin E."/>
        </authorList>
    </citation>
    <scope>NUCLEOTIDE SEQUENCE</scope>
    <source>
        <strain evidence="10">CBS 578.67</strain>
    </source>
</reference>
<reference evidence="11 12" key="1">
    <citation type="submission" date="2019-03" db="EMBL/GenBank/DDBJ databases">
        <authorList>
            <person name="Gaulin E."/>
            <person name="Dumas B."/>
        </authorList>
    </citation>
    <scope>NUCLEOTIDE SEQUENCE [LARGE SCALE GENOMIC DNA]</scope>
    <source>
        <strain evidence="11">CBS 568.67</strain>
    </source>
</reference>
<evidence type="ECO:0000259" key="9">
    <source>
        <dbReference type="PROSITE" id="PS51515"/>
    </source>
</evidence>
<evidence type="ECO:0000256" key="4">
    <source>
        <dbReference type="ARBA" id="ARBA00022691"/>
    </source>
</evidence>
<dbReference type="SUPFAM" id="SSF54768">
    <property type="entry name" value="dsRNA-binding domain-like"/>
    <property type="match status" value="1"/>
</dbReference>
<dbReference type="GO" id="GO:0005737">
    <property type="term" value="C:cytoplasm"/>
    <property type="evidence" value="ECO:0007669"/>
    <property type="project" value="TreeGrafter"/>
</dbReference>
<dbReference type="Gene3D" id="3.30.160.20">
    <property type="match status" value="1"/>
</dbReference>
<dbReference type="CDD" id="cd10845">
    <property type="entry name" value="DSRM_RNAse_III_family"/>
    <property type="match status" value="1"/>
</dbReference>
<dbReference type="AlphaFoldDB" id="A0A485K7N0"/>
<accession>A0A485K7N0</accession>
<evidence type="ECO:0000256" key="3">
    <source>
        <dbReference type="ARBA" id="ARBA00022679"/>
    </source>
</evidence>
<dbReference type="InterPro" id="IPR024160">
    <property type="entry name" value="BIN3_SAM-bd_dom"/>
</dbReference>
<evidence type="ECO:0000256" key="6">
    <source>
        <dbReference type="PROSITE-ProRule" id="PRU00848"/>
    </source>
</evidence>
<proteinExistence type="inferred from homology"/>
<gene>
    <name evidence="11" type="primary">Aste57867_1344</name>
    <name evidence="10" type="ORF">As57867_001343</name>
    <name evidence="11" type="ORF">ASTE57867_1344</name>
</gene>
<dbReference type="SUPFAM" id="SSF53335">
    <property type="entry name" value="S-adenosyl-L-methionine-dependent methyltransferases"/>
    <property type="match status" value="1"/>
</dbReference>
<dbReference type="PROSITE" id="PS51515">
    <property type="entry name" value="BIN3_SAM"/>
    <property type="match status" value="1"/>
</dbReference>
<evidence type="ECO:0000313" key="12">
    <source>
        <dbReference type="Proteomes" id="UP000332933"/>
    </source>
</evidence>
<evidence type="ECO:0000256" key="5">
    <source>
        <dbReference type="PROSITE-ProRule" id="PRU00266"/>
    </source>
</evidence>
<dbReference type="InterPro" id="IPR014720">
    <property type="entry name" value="dsRBD_dom"/>
</dbReference>
<comment type="similarity">
    <text evidence="1 7">Belongs to the methyltransferase superfamily.</text>
</comment>
<evidence type="ECO:0000313" key="10">
    <source>
        <dbReference type="EMBL" id="KAF0719001.1"/>
    </source>
</evidence>
<dbReference type="Pfam" id="PF00035">
    <property type="entry name" value="dsrm"/>
    <property type="match status" value="1"/>
</dbReference>
<dbReference type="Proteomes" id="UP000332933">
    <property type="component" value="Unassembled WGS sequence"/>
</dbReference>
<dbReference type="SMART" id="SM00358">
    <property type="entry name" value="DSRM"/>
    <property type="match status" value="1"/>
</dbReference>
<feature type="domain" description="Bin3-type SAM" evidence="9">
    <location>
        <begin position="41"/>
        <end position="358"/>
    </location>
</feature>
<evidence type="ECO:0000256" key="7">
    <source>
        <dbReference type="RuleBase" id="RU367087"/>
    </source>
</evidence>
<dbReference type="InterPro" id="IPR039772">
    <property type="entry name" value="Bin3-like"/>
</dbReference>
<evidence type="ECO:0000313" key="11">
    <source>
        <dbReference type="EMBL" id="VFT78563.1"/>
    </source>
</evidence>
<dbReference type="EMBL" id="VJMH01000102">
    <property type="protein sequence ID" value="KAF0719001.1"/>
    <property type="molecule type" value="Genomic_DNA"/>
</dbReference>
<keyword evidence="2 7" id="KW-0489">Methyltransferase</keyword>
<evidence type="ECO:0000256" key="2">
    <source>
        <dbReference type="ARBA" id="ARBA00022603"/>
    </source>
</evidence>
<dbReference type="GO" id="GO:0008171">
    <property type="term" value="F:O-methyltransferase activity"/>
    <property type="evidence" value="ECO:0007669"/>
    <property type="project" value="UniProtKB-UniRule"/>
</dbReference>
<dbReference type="GO" id="GO:0032259">
    <property type="term" value="P:methylation"/>
    <property type="evidence" value="ECO:0007669"/>
    <property type="project" value="UniProtKB-KW"/>
</dbReference>
<dbReference type="EMBL" id="CAADRA010000102">
    <property type="protein sequence ID" value="VFT78563.1"/>
    <property type="molecule type" value="Genomic_DNA"/>
</dbReference>
<name>A0A485K7N0_9STRA</name>
<dbReference type="Gene3D" id="3.40.50.150">
    <property type="entry name" value="Vaccinia Virus protein VP39"/>
    <property type="match status" value="1"/>
</dbReference>
<dbReference type="EC" id="2.1.1.-" evidence="7"/>
<evidence type="ECO:0000256" key="1">
    <source>
        <dbReference type="ARBA" id="ARBA00008361"/>
    </source>
</evidence>
<dbReference type="GO" id="GO:0008173">
    <property type="term" value="F:RNA methyltransferase activity"/>
    <property type="evidence" value="ECO:0007669"/>
    <property type="project" value="UniProtKB-UniRule"/>
</dbReference>
<feature type="domain" description="DRBM" evidence="8">
    <location>
        <begin position="95"/>
        <end position="163"/>
    </location>
</feature>
<dbReference type="PROSITE" id="PS50137">
    <property type="entry name" value="DS_RBD"/>
    <property type="match status" value="1"/>
</dbReference>
<dbReference type="Pfam" id="PF06859">
    <property type="entry name" value="Bin3"/>
    <property type="match status" value="1"/>
</dbReference>
<evidence type="ECO:0000259" key="8">
    <source>
        <dbReference type="PROSITE" id="PS50137"/>
    </source>
</evidence>
<dbReference type="InterPro" id="IPR010675">
    <property type="entry name" value="Bin3_C"/>
</dbReference>
<sequence length="359" mass="40203">MSAPPPPPPTDHLAIEHVFGNFHDYYDFNPESERLRFLTPDIRRALRQYFLAQPGQKGSLLDVGCNEGKLTMGLFDALTTSRSTQLDEHAVFSTDSITRLNDALQQQHVPFEYVTIGDSGTAHRPQFTIHVYIYGVFFGEGHGVSKKVARAKAASEALGHWHNMHVGAIETEAAASSRDNGMTIDDDDVGAIDLHVLGIDIDDVLIARATQRWATHPSVSFAMGDIMQPNDALFAPYLLGTDRRFDLVTVFSVTMWIHLNHGDAGLSAFLDAVSQRAAHVIIEPQPWKCYRTAIGRLKRKAIRNPFQPLKHTHEDATAFIHTKLAAWFPHKTLLGKTNWSRQVWLYSRTPLPGVRYDTT</sequence>
<dbReference type="CDD" id="cd02440">
    <property type="entry name" value="AdoMet_MTases"/>
    <property type="match status" value="1"/>
</dbReference>
<dbReference type="OrthoDB" id="273070at2759"/>
<dbReference type="InterPro" id="IPR029063">
    <property type="entry name" value="SAM-dependent_MTases_sf"/>
</dbReference>
<keyword evidence="4 6" id="KW-0949">S-adenosyl-L-methionine</keyword>
<keyword evidence="5" id="KW-0694">RNA-binding</keyword>
<dbReference type="GO" id="GO:2000632">
    <property type="term" value="P:negative regulation of pre-miRNA processing"/>
    <property type="evidence" value="ECO:0007669"/>
    <property type="project" value="TreeGrafter"/>
</dbReference>
<protein>
    <recommendedName>
        <fullName evidence="7">RNA methyltransferase</fullName>
        <ecNumber evidence="7">2.1.1.-</ecNumber>
    </recommendedName>
</protein>
<dbReference type="GO" id="GO:0003723">
    <property type="term" value="F:RNA binding"/>
    <property type="evidence" value="ECO:0007669"/>
    <property type="project" value="UniProtKB-UniRule"/>
</dbReference>
<keyword evidence="3 7" id="KW-0808">Transferase</keyword>
<organism evidence="11 12">
    <name type="scientific">Aphanomyces stellatus</name>
    <dbReference type="NCBI Taxonomy" id="120398"/>
    <lineage>
        <taxon>Eukaryota</taxon>
        <taxon>Sar</taxon>
        <taxon>Stramenopiles</taxon>
        <taxon>Oomycota</taxon>
        <taxon>Saprolegniomycetes</taxon>
        <taxon>Saprolegniales</taxon>
        <taxon>Verrucalvaceae</taxon>
        <taxon>Aphanomyces</taxon>
    </lineage>
</organism>
<dbReference type="PANTHER" id="PTHR12315:SF1">
    <property type="entry name" value="RNA 5'-MONOPHOSPHATE METHYLTRANSFERASE"/>
    <property type="match status" value="1"/>
</dbReference>
<dbReference type="PANTHER" id="PTHR12315">
    <property type="entry name" value="BICOID-INTERACTING PROTEIN RELATED"/>
    <property type="match status" value="1"/>
</dbReference>
<keyword evidence="12" id="KW-1185">Reference proteome</keyword>